<dbReference type="EMBL" id="JAKUCV010003832">
    <property type="protein sequence ID" value="KAJ4837468.1"/>
    <property type="molecule type" value="Genomic_DNA"/>
</dbReference>
<gene>
    <name evidence="1" type="ORF">Tsubulata_013179</name>
</gene>
<organism evidence="1 2">
    <name type="scientific">Turnera subulata</name>
    <dbReference type="NCBI Taxonomy" id="218843"/>
    <lineage>
        <taxon>Eukaryota</taxon>
        <taxon>Viridiplantae</taxon>
        <taxon>Streptophyta</taxon>
        <taxon>Embryophyta</taxon>
        <taxon>Tracheophyta</taxon>
        <taxon>Spermatophyta</taxon>
        <taxon>Magnoliopsida</taxon>
        <taxon>eudicotyledons</taxon>
        <taxon>Gunneridae</taxon>
        <taxon>Pentapetalae</taxon>
        <taxon>rosids</taxon>
        <taxon>fabids</taxon>
        <taxon>Malpighiales</taxon>
        <taxon>Passifloraceae</taxon>
        <taxon>Turnera</taxon>
    </lineage>
</organism>
<dbReference type="PANTHER" id="PTHR31439:SF7">
    <property type="entry name" value="EXPRESSED PROTEIN"/>
    <property type="match status" value="1"/>
</dbReference>
<sequence length="519" mass="58253">MDIWSWICELPNSEVWADSDSPPVFELASCKSSGDGSTRSIQLKAERTAGSNSDELVTFTVSLQGFHPSSAGKTLWVSDTCHLNSENPFLPLLVQLLQDIITRSPTAQDSTCPRSQLQKLKPEPVAWIMETHSPESFSGFFTLVFLTRLFWLCSFDAPSEVGSMYFESLLGPNLEELAYKHWPVLRAFLITVGVDTELCFMRTVGYMLSKWLILREIGMGLRTLAPWPGHHAGFSYATEAHGLWLLKGYAPILAMKPTSGVGNKFVPQDLVLKYALAHQQLEATVQMEYTVQFLDGFIQVRAHVNNIRLHMVKLGYAQNDGEEKADERHFVSRARVWVGPEVGATYVGGVSLGRSTDNGEKEVELQRTLKSTHGESKIPSVKTRAKMATKSRIKNWRWDQDVEGNAAVFDAVLYDNKTGHEAATWRPISGDLGGNGLRNRQNGPNRPFTKMGGLVFAADEYGEGVEWRLSKEMEGSVLKWRIGGYVWVTYWPNEVKSTYYETRCVEWCDEVDLPLIPAK</sequence>
<dbReference type="PANTHER" id="PTHR31439">
    <property type="entry name" value="EXPRESSED PROTEIN"/>
    <property type="match status" value="1"/>
</dbReference>
<keyword evidence="2" id="KW-1185">Reference proteome</keyword>
<protein>
    <submittedName>
        <fullName evidence="1">Uncharacterized protein</fullName>
    </submittedName>
</protein>
<proteinExistence type="predicted"/>
<accession>A0A9Q0FTC0</accession>
<dbReference type="OrthoDB" id="1852153at2759"/>
<reference evidence="1" key="1">
    <citation type="submission" date="2022-02" db="EMBL/GenBank/DDBJ databases">
        <authorList>
            <person name="Henning P.M."/>
            <person name="McCubbin A.G."/>
            <person name="Shore J.S."/>
        </authorList>
    </citation>
    <scope>NUCLEOTIDE SEQUENCE</scope>
    <source>
        <strain evidence="1">F60SS</strain>
        <tissue evidence="1">Leaves</tissue>
    </source>
</reference>
<evidence type="ECO:0000313" key="2">
    <source>
        <dbReference type="Proteomes" id="UP001141552"/>
    </source>
</evidence>
<evidence type="ECO:0000313" key="1">
    <source>
        <dbReference type="EMBL" id="KAJ4837468.1"/>
    </source>
</evidence>
<comment type="caution">
    <text evidence="1">The sequence shown here is derived from an EMBL/GenBank/DDBJ whole genome shotgun (WGS) entry which is preliminary data.</text>
</comment>
<dbReference type="AlphaFoldDB" id="A0A9Q0FTC0"/>
<dbReference type="Proteomes" id="UP001141552">
    <property type="component" value="Unassembled WGS sequence"/>
</dbReference>
<name>A0A9Q0FTC0_9ROSI</name>
<reference evidence="1" key="2">
    <citation type="journal article" date="2023" name="Plants (Basel)">
        <title>Annotation of the Turnera subulata (Passifloraceae) Draft Genome Reveals the S-Locus Evolved after the Divergence of Turneroideae from Passifloroideae in a Stepwise Manner.</title>
        <authorList>
            <person name="Henning P.M."/>
            <person name="Roalson E.H."/>
            <person name="Mir W."/>
            <person name="McCubbin A.G."/>
            <person name="Shore J.S."/>
        </authorList>
    </citation>
    <scope>NUCLEOTIDE SEQUENCE</scope>
    <source>
        <strain evidence="1">F60SS</strain>
    </source>
</reference>